<dbReference type="Pfam" id="PF17667">
    <property type="entry name" value="Pkinase_fungal"/>
    <property type="match status" value="1"/>
</dbReference>
<evidence type="ECO:0000313" key="2">
    <source>
        <dbReference type="EMBL" id="GJJ15495.1"/>
    </source>
</evidence>
<dbReference type="AlphaFoldDB" id="A0AAV5AM38"/>
<gene>
    <name evidence="2" type="ORF">Clacol_009773</name>
</gene>
<dbReference type="PROSITE" id="PS00109">
    <property type="entry name" value="PROTEIN_KINASE_TYR"/>
    <property type="match status" value="1"/>
</dbReference>
<reference evidence="2" key="1">
    <citation type="submission" date="2021-10" db="EMBL/GenBank/DDBJ databases">
        <title>De novo Genome Assembly of Clathrus columnatus (Basidiomycota, Fungi) Using Illumina and Nanopore Sequence Data.</title>
        <authorList>
            <person name="Ogiso-Tanaka E."/>
            <person name="Itagaki H."/>
            <person name="Hosoya T."/>
            <person name="Hosaka K."/>
        </authorList>
    </citation>
    <scope>NUCLEOTIDE SEQUENCE</scope>
    <source>
        <strain evidence="2">MO-923</strain>
    </source>
</reference>
<dbReference type="PANTHER" id="PTHR38248:SF2">
    <property type="entry name" value="FUNK1 11"/>
    <property type="match status" value="1"/>
</dbReference>
<dbReference type="InterPro" id="IPR040976">
    <property type="entry name" value="Pkinase_fungal"/>
</dbReference>
<dbReference type="EMBL" id="BPWL01000011">
    <property type="protein sequence ID" value="GJJ15495.1"/>
    <property type="molecule type" value="Genomic_DNA"/>
</dbReference>
<dbReference type="Proteomes" id="UP001050691">
    <property type="component" value="Unassembled WGS sequence"/>
</dbReference>
<dbReference type="InterPro" id="IPR008266">
    <property type="entry name" value="Tyr_kinase_AS"/>
</dbReference>
<dbReference type="SUPFAM" id="SSF56112">
    <property type="entry name" value="Protein kinase-like (PK-like)"/>
    <property type="match status" value="1"/>
</dbReference>
<keyword evidence="3" id="KW-1185">Reference proteome</keyword>
<sequence>MSFVKLKPTAAQGPKPTEEDTVTEIVAEAAEYARAHLSLPFQLFSIGLFIFGKQFCVAIFDKDGLQFSPVYDLWDNLDILIRIIRRMCHEMSPVDFGQDPNVSILSRDDPNSVACHSIATMLANGDADLIKEVSNYPTYAIDFCNVNYYTIGFPVSNSLSLLGRGTCIWRVSTSPGESLATGVFVILKTAWRQSNRPSESAIMERVKGNHDGLVQYLQGSDVFFPSSSPISPAKITTTNLRNQNRHVEGDTTILHRLIFKTVGRPIWEFDSYLEFFLAIKAALNAHKFLADQGIMHRDISAGNVLLSSNPNAPDSQKGFLIDLELAGVDNATLNETKDTTSLPSVPNPTVPIITAHPTWTPPPRGAVLIGTVQFMAFERLLDLSSKNQQSIYRIHHDIESFIWVIYYGILYRIGYVKRELTEETISTELSKISRSAFQTLFGHADTHRIAQQRYIPDPFLVFHNQETLWPLHIQQFFDDMFRFIHTIRGRRANGIKFGWGTHEELLVVLDRIIAALRQTP</sequence>
<dbReference type="Gene3D" id="1.10.510.10">
    <property type="entry name" value="Transferase(Phosphotransferase) domain 1"/>
    <property type="match status" value="1"/>
</dbReference>
<dbReference type="GO" id="GO:0005524">
    <property type="term" value="F:ATP binding"/>
    <property type="evidence" value="ECO:0007669"/>
    <property type="project" value="InterPro"/>
</dbReference>
<dbReference type="InterPro" id="IPR011009">
    <property type="entry name" value="Kinase-like_dom_sf"/>
</dbReference>
<organism evidence="2 3">
    <name type="scientific">Clathrus columnatus</name>
    <dbReference type="NCBI Taxonomy" id="1419009"/>
    <lineage>
        <taxon>Eukaryota</taxon>
        <taxon>Fungi</taxon>
        <taxon>Dikarya</taxon>
        <taxon>Basidiomycota</taxon>
        <taxon>Agaricomycotina</taxon>
        <taxon>Agaricomycetes</taxon>
        <taxon>Phallomycetidae</taxon>
        <taxon>Phallales</taxon>
        <taxon>Clathraceae</taxon>
        <taxon>Clathrus</taxon>
    </lineage>
</organism>
<comment type="caution">
    <text evidence="2">The sequence shown here is derived from an EMBL/GenBank/DDBJ whole genome shotgun (WGS) entry which is preliminary data.</text>
</comment>
<dbReference type="InterPro" id="IPR000719">
    <property type="entry name" value="Prot_kinase_dom"/>
</dbReference>
<accession>A0AAV5AM38</accession>
<proteinExistence type="predicted"/>
<evidence type="ECO:0000313" key="3">
    <source>
        <dbReference type="Proteomes" id="UP001050691"/>
    </source>
</evidence>
<dbReference type="PROSITE" id="PS50011">
    <property type="entry name" value="PROTEIN_KINASE_DOM"/>
    <property type="match status" value="1"/>
</dbReference>
<protein>
    <recommendedName>
        <fullName evidence="1">Protein kinase domain-containing protein</fullName>
    </recommendedName>
</protein>
<dbReference type="GO" id="GO:0004672">
    <property type="term" value="F:protein kinase activity"/>
    <property type="evidence" value="ECO:0007669"/>
    <property type="project" value="InterPro"/>
</dbReference>
<dbReference type="PANTHER" id="PTHR38248">
    <property type="entry name" value="FUNK1 6"/>
    <property type="match status" value="1"/>
</dbReference>
<feature type="domain" description="Protein kinase" evidence="1">
    <location>
        <begin position="156"/>
        <end position="460"/>
    </location>
</feature>
<evidence type="ECO:0000259" key="1">
    <source>
        <dbReference type="PROSITE" id="PS50011"/>
    </source>
</evidence>
<name>A0AAV5AM38_9AGAM</name>